<evidence type="ECO:0000256" key="8">
    <source>
        <dbReference type="SAM" id="SignalP"/>
    </source>
</evidence>
<evidence type="ECO:0000313" key="10">
    <source>
        <dbReference type="Proteomes" id="UP001430306"/>
    </source>
</evidence>
<dbReference type="EC" id="3.2.1.55" evidence="3"/>
<comment type="catalytic activity">
    <reaction evidence="1">
        <text>Hydrolysis of terminal non-reducing alpha-L-arabinofuranoside residues in alpha-L-arabinosides.</text>
        <dbReference type="EC" id="3.2.1.55"/>
    </reaction>
</comment>
<protein>
    <recommendedName>
        <fullName evidence="3">non-reducing end alpha-L-arabinofuranosidase</fullName>
        <ecNumber evidence="3">3.2.1.55</ecNumber>
    </recommendedName>
</protein>
<feature type="signal peptide" evidence="8">
    <location>
        <begin position="1"/>
        <end position="24"/>
    </location>
</feature>
<comment type="caution">
    <text evidence="9">The sequence shown here is derived from an EMBL/GenBank/DDBJ whole genome shotgun (WGS) entry which is preliminary data.</text>
</comment>
<evidence type="ECO:0000256" key="6">
    <source>
        <dbReference type="ARBA" id="ARBA00022801"/>
    </source>
</evidence>
<dbReference type="CDD" id="cd08987">
    <property type="entry name" value="GH62"/>
    <property type="match status" value="1"/>
</dbReference>
<evidence type="ECO:0000313" key="9">
    <source>
        <dbReference type="EMBL" id="MCC9643216.1"/>
    </source>
</evidence>
<gene>
    <name evidence="9" type="ORF">LOC71_13105</name>
</gene>
<dbReference type="Gene3D" id="2.115.10.20">
    <property type="entry name" value="Glycosyl hydrolase domain, family 43"/>
    <property type="match status" value="1"/>
</dbReference>
<dbReference type="InterPro" id="IPR005193">
    <property type="entry name" value="GH62_arabinosidase"/>
</dbReference>
<dbReference type="SUPFAM" id="SSF75005">
    <property type="entry name" value="Arabinanase/levansucrase/invertase"/>
    <property type="match status" value="1"/>
</dbReference>
<evidence type="ECO:0000256" key="1">
    <source>
        <dbReference type="ARBA" id="ARBA00001462"/>
    </source>
</evidence>
<evidence type="ECO:0000256" key="4">
    <source>
        <dbReference type="ARBA" id="ARBA00022525"/>
    </source>
</evidence>
<dbReference type="PANTHER" id="PTHR40631">
    <property type="entry name" value="ALPHA-L-ARABINOFURANOSIDASE AXHA-2-RELATED"/>
    <property type="match status" value="1"/>
</dbReference>
<keyword evidence="7" id="KW-0326">Glycosidase</keyword>
<dbReference type="InterPro" id="IPR023296">
    <property type="entry name" value="Glyco_hydro_beta-prop_sf"/>
</dbReference>
<evidence type="ECO:0000256" key="3">
    <source>
        <dbReference type="ARBA" id="ARBA00012670"/>
    </source>
</evidence>
<dbReference type="PANTHER" id="PTHR40631:SF2">
    <property type="entry name" value="ALPHA-L-ARABINOFURANOSIDASE"/>
    <property type="match status" value="1"/>
</dbReference>
<dbReference type="Pfam" id="PF03664">
    <property type="entry name" value="Glyco_hydro_62"/>
    <property type="match status" value="1"/>
</dbReference>
<comment type="subcellular location">
    <subcellularLocation>
        <location evidence="2">Secreted</location>
    </subcellularLocation>
</comment>
<proteinExistence type="predicted"/>
<evidence type="ECO:0000256" key="2">
    <source>
        <dbReference type="ARBA" id="ARBA00004613"/>
    </source>
</evidence>
<keyword evidence="6" id="KW-0378">Hydrolase</keyword>
<reference evidence="9" key="1">
    <citation type="submission" date="2021-11" db="EMBL/GenBank/DDBJ databases">
        <title>Genome sequence.</title>
        <authorList>
            <person name="Sun Q."/>
        </authorList>
    </citation>
    <scope>NUCLEOTIDE SEQUENCE</scope>
    <source>
        <strain evidence="9">JC740</strain>
    </source>
</reference>
<dbReference type="EMBL" id="JAJKFW010000023">
    <property type="protein sequence ID" value="MCC9643216.1"/>
    <property type="molecule type" value="Genomic_DNA"/>
</dbReference>
<feature type="chain" id="PRO_5046152304" description="non-reducing end alpha-L-arabinofuranosidase" evidence="8">
    <location>
        <begin position="25"/>
        <end position="349"/>
    </location>
</feature>
<keyword evidence="5 8" id="KW-0732">Signal</keyword>
<evidence type="ECO:0000256" key="7">
    <source>
        <dbReference type="ARBA" id="ARBA00023295"/>
    </source>
</evidence>
<dbReference type="Proteomes" id="UP001430306">
    <property type="component" value="Unassembled WGS sequence"/>
</dbReference>
<accession>A0ABS8NI36</accession>
<dbReference type="RefSeq" id="WP_230274156.1">
    <property type="nucleotide sequence ID" value="NZ_JAJKFW010000023.1"/>
</dbReference>
<keyword evidence="10" id="KW-1185">Reference proteome</keyword>
<name>A0ABS8NI36_9BACT</name>
<organism evidence="9 10">
    <name type="scientific">Rhodopirellula halodulae</name>
    <dbReference type="NCBI Taxonomy" id="2894198"/>
    <lineage>
        <taxon>Bacteria</taxon>
        <taxon>Pseudomonadati</taxon>
        <taxon>Planctomycetota</taxon>
        <taxon>Planctomycetia</taxon>
        <taxon>Pirellulales</taxon>
        <taxon>Pirellulaceae</taxon>
        <taxon>Rhodopirellula</taxon>
    </lineage>
</organism>
<keyword evidence="4" id="KW-0964">Secreted</keyword>
<sequence length="349" mass="40457">MMRWLGLVLLGTITSLLAAHHAIAEDSVWESGDFHWKVGPRLVSVNQEHFPDSEHPWVAVKDPSIVRYQDRWHLFCTLRNQSKGDGRIRIGYCSFEDWPDAANADWRLLDLTMQYHGAPQIFYFEPQKKWYLIYQAVDESRRLRYGPCYSTNDSIDDAESWTKPAALYVVPEGKKAGLDYWVICDDSLAHLLFTSLNGQMWHAKTRLDQFPDQGWSEPEVVLTADIFEASHTYRIRDRQQYVTLVEAQHGKRRYFKLFVADHLDGPWSPLAASREKPAVSVRNVVNQEDSWATSYSHGEFLRVGHDQRLEIDPDNLTMLFQGADDREYQKGGYGDITWHLGLLKRVKLP</sequence>
<evidence type="ECO:0000256" key="5">
    <source>
        <dbReference type="ARBA" id="ARBA00022729"/>
    </source>
</evidence>